<reference evidence="1" key="1">
    <citation type="journal article" date="2021" name="PeerJ">
        <title>Analysis of 44 Vibrio anguillarum genomes reveals high genetic diversity.</title>
        <authorList>
            <person name="Hansen M.J."/>
            <person name="Dalsgaard I."/>
        </authorList>
    </citation>
    <scope>NUCLEOTIDE SEQUENCE</scope>
    <source>
        <strain evidence="1">850617-1/1</strain>
    </source>
</reference>
<dbReference type="Pfam" id="PF04237">
    <property type="entry name" value="YjbR"/>
    <property type="match status" value="1"/>
</dbReference>
<name>A0A241PWV8_VIBAN</name>
<dbReference type="Gene3D" id="3.90.1150.30">
    <property type="match status" value="1"/>
</dbReference>
<keyword evidence="1" id="KW-0238">DNA-binding</keyword>
<dbReference type="PANTHER" id="PTHR35145:SF1">
    <property type="entry name" value="CYTOPLASMIC PROTEIN"/>
    <property type="match status" value="1"/>
</dbReference>
<dbReference type="RefSeq" id="WP_017045994.1">
    <property type="nucleotide sequence ID" value="NZ_AJYU02000143.1"/>
</dbReference>
<accession>A0A241PWV8</accession>
<dbReference type="GO" id="GO:0003677">
    <property type="term" value="F:DNA binding"/>
    <property type="evidence" value="ECO:0007669"/>
    <property type="project" value="UniProtKB-KW"/>
</dbReference>
<comment type="caution">
    <text evidence="1">The sequence shown here is derived from an EMBL/GenBank/DDBJ whole genome shotgun (WGS) entry which is preliminary data.</text>
</comment>
<evidence type="ECO:0000313" key="1">
    <source>
        <dbReference type="EMBL" id="MBF4434781.1"/>
    </source>
</evidence>
<dbReference type="SUPFAM" id="SSF142906">
    <property type="entry name" value="YjbR-like"/>
    <property type="match status" value="1"/>
</dbReference>
<sequence length="125" mass="14404">MEMYDIESFLDILPQVESSYPFGPDALVFKIRGKMFAYTSQSREEPFVTLKCTPEDGEVLTSAFSAIRPGYHMNKRHWISVKLNGDVDQMMLEELCERSYQLVVSKLKKSDREALQALFVQAKLD</sequence>
<dbReference type="Proteomes" id="UP000786185">
    <property type="component" value="Unassembled WGS sequence"/>
</dbReference>
<proteinExistence type="predicted"/>
<dbReference type="InterPro" id="IPR038056">
    <property type="entry name" value="YjbR-like_sf"/>
</dbReference>
<dbReference type="InterPro" id="IPR058532">
    <property type="entry name" value="YjbR/MT2646/Rv2570-like"/>
</dbReference>
<organism evidence="1 2">
    <name type="scientific">Vibrio anguillarum</name>
    <name type="common">Listonella anguillarum</name>
    <dbReference type="NCBI Taxonomy" id="55601"/>
    <lineage>
        <taxon>Bacteria</taxon>
        <taxon>Pseudomonadati</taxon>
        <taxon>Pseudomonadota</taxon>
        <taxon>Gammaproteobacteria</taxon>
        <taxon>Vibrionales</taxon>
        <taxon>Vibrionaceae</taxon>
        <taxon>Vibrio</taxon>
    </lineage>
</organism>
<evidence type="ECO:0000313" key="2">
    <source>
        <dbReference type="Proteomes" id="UP000786185"/>
    </source>
</evidence>
<dbReference type="EMBL" id="SCLC01000006">
    <property type="protein sequence ID" value="MBF4434781.1"/>
    <property type="molecule type" value="Genomic_DNA"/>
</dbReference>
<dbReference type="InterPro" id="IPR007351">
    <property type="entry name" value="YjbR"/>
</dbReference>
<dbReference type="AlphaFoldDB" id="A0A241PWV8"/>
<protein>
    <submittedName>
        <fullName evidence="1">MmcQ/YjbR family DNA-binding protein</fullName>
    </submittedName>
</protein>
<dbReference type="PANTHER" id="PTHR35145">
    <property type="entry name" value="CYTOPLASMIC PROTEIN-RELATED"/>
    <property type="match status" value="1"/>
</dbReference>
<gene>
    <name evidence="1" type="ORF">ERJ77_09675</name>
</gene>
<accession>A0A1E5FPK0</accession>
<dbReference type="GeneID" id="83858284"/>